<name>A0A444BBA3_9MICO</name>
<dbReference type="EMBL" id="PIPF01000001">
    <property type="protein sequence ID" value="RWU85729.1"/>
    <property type="molecule type" value="Genomic_DNA"/>
</dbReference>
<reference evidence="3 4" key="1">
    <citation type="journal article" date="2009" name="Int. J. Syst. Evol. Microbiol.">
        <title>Janibacter hoylei sp. nov., Bacillus isronensis sp. nov. and Bacillus aryabhattai sp. nov., isolated from cryotubes used for collecting air from the upper atmosphere.</title>
        <authorList>
            <person name="Shivaji S."/>
            <person name="Chaturvedi P."/>
            <person name="Begum Z."/>
            <person name="Pindi P.K."/>
            <person name="Manorama R."/>
            <person name="Padmanaban D.A."/>
            <person name="Shouche Y.S."/>
            <person name="Pawar S."/>
            <person name="Vaishampayan P."/>
            <person name="Dutt C.B."/>
            <person name="Datta G.N."/>
            <person name="Manchanda R.K."/>
            <person name="Rao U.R."/>
            <person name="Bhargava P.M."/>
            <person name="Narlikar J.V."/>
        </authorList>
    </citation>
    <scope>NUCLEOTIDE SEQUENCE [LARGE SCALE GENOMIC DNA]</scope>
    <source>
        <strain evidence="3 4">PVAS-1</strain>
    </source>
</reference>
<dbReference type="OrthoDB" id="4867045at2"/>
<dbReference type="AlphaFoldDB" id="A0A444BBA3"/>
<dbReference type="InterPro" id="IPR012495">
    <property type="entry name" value="TadE-like_dom"/>
</dbReference>
<evidence type="ECO:0000313" key="3">
    <source>
        <dbReference type="EMBL" id="RWU85729.1"/>
    </source>
</evidence>
<organism evidence="3 4">
    <name type="scientific">Janibacter hoylei PVAS-1</name>
    <dbReference type="NCBI Taxonomy" id="1210046"/>
    <lineage>
        <taxon>Bacteria</taxon>
        <taxon>Bacillati</taxon>
        <taxon>Actinomycetota</taxon>
        <taxon>Actinomycetes</taxon>
        <taxon>Micrococcales</taxon>
        <taxon>Intrasporangiaceae</taxon>
        <taxon>Janibacter</taxon>
    </lineage>
</organism>
<keyword evidence="1" id="KW-1133">Transmembrane helix</keyword>
<evidence type="ECO:0000256" key="1">
    <source>
        <dbReference type="SAM" id="Phobius"/>
    </source>
</evidence>
<feature type="transmembrane region" description="Helical" evidence="1">
    <location>
        <begin position="21"/>
        <end position="49"/>
    </location>
</feature>
<comment type="caution">
    <text evidence="3">The sequence shown here is derived from an EMBL/GenBank/DDBJ whole genome shotgun (WGS) entry which is preliminary data.</text>
</comment>
<keyword evidence="1" id="KW-0812">Transmembrane</keyword>
<sequence length="136" mass="14100">MRSLRRLTTSLSARLRDDSGVATLEGAVLAPIVIFATMVIVQAACYFMANTTATNAAQISVESARLQGATDADGEEAGRSYLSQVTALDDATVDVGRAGGTVTATVIAPAPSIVPLVPMPEVRSVVNAPEERVTQP</sequence>
<accession>A0A444BBA3</accession>
<dbReference type="Proteomes" id="UP000288711">
    <property type="component" value="Unassembled WGS sequence"/>
</dbReference>
<dbReference type="Pfam" id="PF07811">
    <property type="entry name" value="TadE"/>
    <property type="match status" value="1"/>
</dbReference>
<keyword evidence="1" id="KW-0472">Membrane</keyword>
<dbReference type="RefSeq" id="WP_083853760.1">
    <property type="nucleotide sequence ID" value="NZ_ALWX01000052.1"/>
</dbReference>
<feature type="domain" description="TadE-like" evidence="2">
    <location>
        <begin position="20"/>
        <end position="58"/>
    </location>
</feature>
<evidence type="ECO:0000313" key="4">
    <source>
        <dbReference type="Proteomes" id="UP000288711"/>
    </source>
</evidence>
<gene>
    <name evidence="3" type="ORF">CWN80_01825</name>
</gene>
<evidence type="ECO:0000259" key="2">
    <source>
        <dbReference type="Pfam" id="PF07811"/>
    </source>
</evidence>
<keyword evidence="4" id="KW-1185">Reference proteome</keyword>
<protein>
    <submittedName>
        <fullName evidence="3">Pilus assembly protein</fullName>
    </submittedName>
</protein>
<proteinExistence type="predicted"/>